<name>A0A316Z827_9BASI</name>
<organism evidence="2 3">
    <name type="scientific">Tilletiopsis washingtonensis</name>
    <dbReference type="NCBI Taxonomy" id="58919"/>
    <lineage>
        <taxon>Eukaryota</taxon>
        <taxon>Fungi</taxon>
        <taxon>Dikarya</taxon>
        <taxon>Basidiomycota</taxon>
        <taxon>Ustilaginomycotina</taxon>
        <taxon>Exobasidiomycetes</taxon>
        <taxon>Entylomatales</taxon>
        <taxon>Entylomatales incertae sedis</taxon>
        <taxon>Tilletiopsis</taxon>
    </lineage>
</organism>
<feature type="region of interest" description="Disordered" evidence="1">
    <location>
        <begin position="130"/>
        <end position="156"/>
    </location>
</feature>
<dbReference type="AlphaFoldDB" id="A0A316Z827"/>
<feature type="compositionally biased region" description="Acidic residues" evidence="1">
    <location>
        <begin position="141"/>
        <end position="153"/>
    </location>
</feature>
<dbReference type="EMBL" id="KZ819299">
    <property type="protein sequence ID" value="PWN96385.1"/>
    <property type="molecule type" value="Genomic_DNA"/>
</dbReference>
<feature type="region of interest" description="Disordered" evidence="1">
    <location>
        <begin position="181"/>
        <end position="237"/>
    </location>
</feature>
<protein>
    <submittedName>
        <fullName evidence="2">Uncharacterized protein</fullName>
    </submittedName>
</protein>
<feature type="compositionally biased region" description="Low complexity" evidence="1">
    <location>
        <begin position="184"/>
        <end position="198"/>
    </location>
</feature>
<dbReference type="GeneID" id="37271838"/>
<gene>
    <name evidence="2" type="ORF">FA09DRAFT_340184</name>
</gene>
<evidence type="ECO:0000313" key="3">
    <source>
        <dbReference type="Proteomes" id="UP000245946"/>
    </source>
</evidence>
<sequence length="335" mass="35658">MEAMRKIKVLDGCVKVWSTPFAEWPSQAREALARDPCAPWLPLWHDHIRLKLVFVPPSEPVISSTAAGRAALATSSAAALLPPTKQIAALPAALKAPRTLIKSSPCASLVKLPALNSQGEEIGRAAASEMAASEAVAQEQDVAEEAALEEEGPEASPGAYDQLLELEADASRATQEWVLEQQRSASAATRPASGAAVAVMPAKRPRTEAEPPVRAVASSSRAPSTAAPTSEDPSLPTSVSAILNHKRLFQLSCRIPRGDGGSDKLDEFLLFLSSLEEDGVLEPTKCSYKRAKKALYRFVELAFEVSLDLGSAESDTYELIHALGQDALAAMKDLD</sequence>
<dbReference type="RefSeq" id="XP_025596664.1">
    <property type="nucleotide sequence ID" value="XM_025744294.1"/>
</dbReference>
<dbReference type="Proteomes" id="UP000245946">
    <property type="component" value="Unassembled WGS sequence"/>
</dbReference>
<evidence type="ECO:0000313" key="2">
    <source>
        <dbReference type="EMBL" id="PWN96385.1"/>
    </source>
</evidence>
<feature type="compositionally biased region" description="Low complexity" evidence="1">
    <location>
        <begin position="212"/>
        <end position="230"/>
    </location>
</feature>
<evidence type="ECO:0000256" key="1">
    <source>
        <dbReference type="SAM" id="MobiDB-lite"/>
    </source>
</evidence>
<feature type="compositionally biased region" description="Low complexity" evidence="1">
    <location>
        <begin position="130"/>
        <end position="140"/>
    </location>
</feature>
<proteinExistence type="predicted"/>
<reference evidence="2 3" key="1">
    <citation type="journal article" date="2018" name="Mol. Biol. Evol.">
        <title>Broad Genomic Sampling Reveals a Smut Pathogenic Ancestry of the Fungal Clade Ustilaginomycotina.</title>
        <authorList>
            <person name="Kijpornyongpan T."/>
            <person name="Mondo S.J."/>
            <person name="Barry K."/>
            <person name="Sandor L."/>
            <person name="Lee J."/>
            <person name="Lipzen A."/>
            <person name="Pangilinan J."/>
            <person name="LaButti K."/>
            <person name="Hainaut M."/>
            <person name="Henrissat B."/>
            <person name="Grigoriev I.V."/>
            <person name="Spatafora J.W."/>
            <person name="Aime M.C."/>
        </authorList>
    </citation>
    <scope>NUCLEOTIDE SEQUENCE [LARGE SCALE GENOMIC DNA]</scope>
    <source>
        <strain evidence="2 3">MCA 4186</strain>
    </source>
</reference>
<keyword evidence="3" id="KW-1185">Reference proteome</keyword>
<accession>A0A316Z827</accession>